<evidence type="ECO:0000259" key="1">
    <source>
        <dbReference type="PROSITE" id="PS51831"/>
    </source>
</evidence>
<dbReference type="InterPro" id="IPR006674">
    <property type="entry name" value="HD_domain"/>
</dbReference>
<dbReference type="SMART" id="SM00471">
    <property type="entry name" value="HDc"/>
    <property type="match status" value="1"/>
</dbReference>
<dbReference type="AlphaFoldDB" id="A0A1F6NPJ5"/>
<dbReference type="Pfam" id="PF01966">
    <property type="entry name" value="HD"/>
    <property type="match status" value="1"/>
</dbReference>
<organism evidence="2 3">
    <name type="scientific">Candidatus Magasanikbacteria bacterium RIFOXYC12_FULL_33_11</name>
    <dbReference type="NCBI Taxonomy" id="1798701"/>
    <lineage>
        <taxon>Bacteria</taxon>
        <taxon>Candidatus Magasanikiibacteriota</taxon>
    </lineage>
</organism>
<protein>
    <recommendedName>
        <fullName evidence="1">HD domain-containing protein</fullName>
    </recommendedName>
</protein>
<feature type="domain" description="HD" evidence="1">
    <location>
        <begin position="25"/>
        <end position="130"/>
    </location>
</feature>
<reference evidence="2 3" key="1">
    <citation type="journal article" date="2016" name="Nat. Commun.">
        <title>Thousands of microbial genomes shed light on interconnected biogeochemical processes in an aquifer system.</title>
        <authorList>
            <person name="Anantharaman K."/>
            <person name="Brown C.T."/>
            <person name="Hug L.A."/>
            <person name="Sharon I."/>
            <person name="Castelle C.J."/>
            <person name="Probst A.J."/>
            <person name="Thomas B.C."/>
            <person name="Singh A."/>
            <person name="Wilkins M.J."/>
            <person name="Karaoz U."/>
            <person name="Brodie E.L."/>
            <person name="Williams K.H."/>
            <person name="Hubbard S.S."/>
            <person name="Banfield J.F."/>
        </authorList>
    </citation>
    <scope>NUCLEOTIDE SEQUENCE [LARGE SCALE GENOMIC DNA]</scope>
</reference>
<dbReference type="Proteomes" id="UP000178349">
    <property type="component" value="Unassembled WGS sequence"/>
</dbReference>
<dbReference type="CDD" id="cd00077">
    <property type="entry name" value="HDc"/>
    <property type="match status" value="1"/>
</dbReference>
<sequence length="213" mass="24447">MNSKLKTKLIEIARTKYSTDDPSHDFNHILRVLSNIESIVKEEKADLDILIPAALFHDVVNHPKNDPKAKFSSDESAIVVKKVLENIKEYPRHKIAQVEYAVSVCSFNKGIVPNTLEAKILQDADGLEATGAISIMRTYASAGQMKINFYNQKDPFCKKRKPEALQYALDLFYQRLLKIKERCHTKKGKKIAERRTKFLLKFLKELEQELKGE</sequence>
<dbReference type="PANTHER" id="PTHR33594:SF1">
    <property type="entry name" value="HD_PDEASE DOMAIN-CONTAINING PROTEIN"/>
    <property type="match status" value="1"/>
</dbReference>
<name>A0A1F6NPJ5_9BACT</name>
<dbReference type="PROSITE" id="PS51831">
    <property type="entry name" value="HD"/>
    <property type="match status" value="1"/>
</dbReference>
<comment type="caution">
    <text evidence="2">The sequence shown here is derived from an EMBL/GenBank/DDBJ whole genome shotgun (WGS) entry which is preliminary data.</text>
</comment>
<dbReference type="InterPro" id="IPR003607">
    <property type="entry name" value="HD/PDEase_dom"/>
</dbReference>
<proteinExistence type="predicted"/>
<dbReference type="EMBL" id="MFQW01000038">
    <property type="protein sequence ID" value="OGH85680.1"/>
    <property type="molecule type" value="Genomic_DNA"/>
</dbReference>
<dbReference type="Gene3D" id="1.10.3210.50">
    <property type="match status" value="1"/>
</dbReference>
<dbReference type="SUPFAM" id="SSF109604">
    <property type="entry name" value="HD-domain/PDEase-like"/>
    <property type="match status" value="1"/>
</dbReference>
<evidence type="ECO:0000313" key="3">
    <source>
        <dbReference type="Proteomes" id="UP000178349"/>
    </source>
</evidence>
<accession>A0A1F6NPJ5</accession>
<gene>
    <name evidence="2" type="ORF">A2493_02815</name>
</gene>
<evidence type="ECO:0000313" key="2">
    <source>
        <dbReference type="EMBL" id="OGH85680.1"/>
    </source>
</evidence>
<dbReference type="PANTHER" id="PTHR33594">
    <property type="entry name" value="SUPERFAMILY HYDROLASE, PUTATIVE (AFU_ORTHOLOGUE AFUA_1G03035)-RELATED"/>
    <property type="match status" value="1"/>
</dbReference>